<evidence type="ECO:0000259" key="2">
    <source>
        <dbReference type="PROSITE" id="PS50943"/>
    </source>
</evidence>
<keyword evidence="4" id="KW-1185">Reference proteome</keyword>
<organism evidence="3 4">
    <name type="scientific">Lysobacter antibioticus</name>
    <dbReference type="NCBI Taxonomy" id="84531"/>
    <lineage>
        <taxon>Bacteria</taxon>
        <taxon>Pseudomonadati</taxon>
        <taxon>Pseudomonadota</taxon>
        <taxon>Gammaproteobacteria</taxon>
        <taxon>Lysobacterales</taxon>
        <taxon>Lysobacteraceae</taxon>
        <taxon>Lysobacter</taxon>
    </lineage>
</organism>
<dbReference type="InterPro" id="IPR010982">
    <property type="entry name" value="Lambda_DNA-bd_dom_sf"/>
</dbReference>
<dbReference type="SMART" id="SM00530">
    <property type="entry name" value="HTH_XRE"/>
    <property type="match status" value="1"/>
</dbReference>
<dbReference type="KEGG" id="lab:LA76x_0388"/>
<feature type="domain" description="HTH cro/C1-type" evidence="2">
    <location>
        <begin position="1"/>
        <end position="55"/>
    </location>
</feature>
<dbReference type="EMBL" id="CP011129">
    <property type="protein sequence ID" value="ALN78549.1"/>
    <property type="molecule type" value="Genomic_DNA"/>
</dbReference>
<feature type="compositionally biased region" description="Basic residues" evidence="1">
    <location>
        <begin position="76"/>
        <end position="87"/>
    </location>
</feature>
<evidence type="ECO:0000313" key="3">
    <source>
        <dbReference type="EMBL" id="ALN78549.1"/>
    </source>
</evidence>
<evidence type="ECO:0000256" key="1">
    <source>
        <dbReference type="SAM" id="MobiDB-lite"/>
    </source>
</evidence>
<dbReference type="AlphaFoldDB" id="A0A0S2F4Q9"/>
<dbReference type="Proteomes" id="UP000060787">
    <property type="component" value="Chromosome"/>
</dbReference>
<protein>
    <submittedName>
        <fullName evidence="3">Helix-turn-helix family protein</fullName>
    </submittedName>
</protein>
<accession>A0A0S2F4Q9</accession>
<feature type="region of interest" description="Disordered" evidence="1">
    <location>
        <begin position="61"/>
        <end position="87"/>
    </location>
</feature>
<dbReference type="CDD" id="cd00093">
    <property type="entry name" value="HTH_XRE"/>
    <property type="match status" value="1"/>
</dbReference>
<evidence type="ECO:0000313" key="4">
    <source>
        <dbReference type="Proteomes" id="UP000060787"/>
    </source>
</evidence>
<dbReference type="PROSITE" id="PS50943">
    <property type="entry name" value="HTH_CROC1"/>
    <property type="match status" value="1"/>
</dbReference>
<reference evidence="3 4" key="1">
    <citation type="journal article" date="2015" name="BMC Genomics">
        <title>Comparative genomics and metabolic profiling of the genus Lysobacter.</title>
        <authorList>
            <person name="de Bruijn I."/>
            <person name="Cheng X."/>
            <person name="de Jager V."/>
            <person name="Exposito R.G."/>
            <person name="Watrous J."/>
            <person name="Patel N."/>
            <person name="Postma J."/>
            <person name="Dorrestein P.C."/>
            <person name="Kobayashi D."/>
            <person name="Raaijmakers J.M."/>
        </authorList>
    </citation>
    <scope>NUCLEOTIDE SEQUENCE [LARGE SCALE GENOMIC DNA]</scope>
    <source>
        <strain evidence="3 4">76</strain>
    </source>
</reference>
<proteinExistence type="predicted"/>
<dbReference type="Gene3D" id="1.10.260.40">
    <property type="entry name" value="lambda repressor-like DNA-binding domains"/>
    <property type="match status" value="1"/>
</dbReference>
<dbReference type="GO" id="GO:0003677">
    <property type="term" value="F:DNA binding"/>
    <property type="evidence" value="ECO:0007669"/>
    <property type="project" value="InterPro"/>
</dbReference>
<gene>
    <name evidence="3" type="ORF">LA76x_0388</name>
</gene>
<dbReference type="Pfam" id="PF01381">
    <property type="entry name" value="HTH_3"/>
    <property type="match status" value="1"/>
</dbReference>
<dbReference type="SUPFAM" id="SSF47413">
    <property type="entry name" value="lambda repressor-like DNA-binding domains"/>
    <property type="match status" value="1"/>
</dbReference>
<dbReference type="InterPro" id="IPR001387">
    <property type="entry name" value="Cro/C1-type_HTH"/>
</dbReference>
<dbReference type="PATRIC" id="fig|84531.8.peg.399"/>
<name>A0A0S2F4Q9_LYSAN</name>
<sequence>MRKLREKFGLSREAFAPLLGASHQSVYSWERGSNRPRPEVIEKIAILRGMSKRQVLAVVEQHGPKAQKPAATEKKATKKKATKAVPE</sequence>